<dbReference type="RefSeq" id="WP_189378159.1">
    <property type="nucleotide sequence ID" value="NZ_BNAH01000007.1"/>
</dbReference>
<sequence length="411" mass="45142">MQQQDRVYILGGAQTDFSRNWARENLGLYDMFQEVLTEAVNTVGIEPEQIEVGHVGNFVGELFANQGLIGGFFGHVYPELNNIPTSRHEAACASGSMAALAAMTDINAGNYGLACVIGLELMRNVPGQTGAEYLGAATWYGREAQECTYPWPHMFDQLAIEYDRRYGMNYDSLKTIAKINYDNASVNPFAQSKNWKFNEKNYTNNNEYNPVIEGKIRKMDCGQITDGAACIFLANKKIATAYAKKKGISINDIPYIKGWGHRSAPLLFTEKLRISKEQPLIFPHANQMVNDALNRANMKSISEIDGLETHDCFTVTEYMAIDHWGLTPPGKSWQAIEEGRITKGGDFPINPSGGLIGLGHPVGATGIRMMLDCFKQVTGQAGSCQINNITNMATFNVGGSATTCASFIIGL</sequence>
<gene>
    <name evidence="3" type="ORF">GCM10011501_20280</name>
</gene>
<name>A0ABQ3ITX2_9GAMM</name>
<evidence type="ECO:0000313" key="3">
    <source>
        <dbReference type="EMBL" id="GHE90811.1"/>
    </source>
</evidence>
<comment type="caution">
    <text evidence="3">The sequence shown here is derived from an EMBL/GenBank/DDBJ whole genome shotgun (WGS) entry which is preliminary data.</text>
</comment>
<organism evidence="3 4">
    <name type="scientific">Thalassotalea profundi</name>
    <dbReference type="NCBI Taxonomy" id="2036687"/>
    <lineage>
        <taxon>Bacteria</taxon>
        <taxon>Pseudomonadati</taxon>
        <taxon>Pseudomonadota</taxon>
        <taxon>Gammaproteobacteria</taxon>
        <taxon>Alteromonadales</taxon>
        <taxon>Colwelliaceae</taxon>
        <taxon>Thalassotalea</taxon>
    </lineage>
</organism>
<proteinExistence type="predicted"/>
<dbReference type="InterPro" id="IPR016039">
    <property type="entry name" value="Thiolase-like"/>
</dbReference>
<reference evidence="4" key="1">
    <citation type="journal article" date="2019" name="Int. J. Syst. Evol. Microbiol.">
        <title>The Global Catalogue of Microorganisms (GCM) 10K type strain sequencing project: providing services to taxonomists for standard genome sequencing and annotation.</title>
        <authorList>
            <consortium name="The Broad Institute Genomics Platform"/>
            <consortium name="The Broad Institute Genome Sequencing Center for Infectious Disease"/>
            <person name="Wu L."/>
            <person name="Ma J."/>
        </authorList>
    </citation>
    <scope>NUCLEOTIDE SEQUENCE [LARGE SCALE GENOMIC DNA]</scope>
    <source>
        <strain evidence="4">CGMCC 1.15922</strain>
    </source>
</reference>
<accession>A0ABQ3ITX2</accession>
<keyword evidence="4" id="KW-1185">Reference proteome</keyword>
<dbReference type="PANTHER" id="PTHR42870:SF1">
    <property type="entry name" value="NON-SPECIFIC LIPID-TRANSFER PROTEIN-LIKE 2"/>
    <property type="match status" value="1"/>
</dbReference>
<protein>
    <submittedName>
        <fullName evidence="3">Acetyl-CoA acetyltransferase</fullName>
    </submittedName>
</protein>
<dbReference type="InterPro" id="IPR055140">
    <property type="entry name" value="Thiolase_C_2"/>
</dbReference>
<dbReference type="Pfam" id="PF22691">
    <property type="entry name" value="Thiolase_C_1"/>
    <property type="match status" value="1"/>
</dbReference>
<evidence type="ECO:0000313" key="4">
    <source>
        <dbReference type="Proteomes" id="UP000626370"/>
    </source>
</evidence>
<feature type="domain" description="Thiolase N-terminal" evidence="1">
    <location>
        <begin position="7"/>
        <end position="235"/>
    </location>
</feature>
<dbReference type="Proteomes" id="UP000626370">
    <property type="component" value="Unassembled WGS sequence"/>
</dbReference>
<dbReference type="PANTHER" id="PTHR42870">
    <property type="entry name" value="ACETYL-COA C-ACETYLTRANSFERASE"/>
    <property type="match status" value="1"/>
</dbReference>
<dbReference type="Pfam" id="PF00108">
    <property type="entry name" value="Thiolase_N"/>
    <property type="match status" value="1"/>
</dbReference>
<dbReference type="SUPFAM" id="SSF53901">
    <property type="entry name" value="Thiolase-like"/>
    <property type="match status" value="2"/>
</dbReference>
<dbReference type="InterPro" id="IPR020616">
    <property type="entry name" value="Thiolase_N"/>
</dbReference>
<feature type="domain" description="Thiolase C-terminal" evidence="2">
    <location>
        <begin position="270"/>
        <end position="409"/>
    </location>
</feature>
<dbReference type="EMBL" id="BNAH01000007">
    <property type="protein sequence ID" value="GHE90811.1"/>
    <property type="molecule type" value="Genomic_DNA"/>
</dbReference>
<dbReference type="Gene3D" id="3.40.47.10">
    <property type="match status" value="1"/>
</dbReference>
<dbReference type="InterPro" id="IPR002155">
    <property type="entry name" value="Thiolase"/>
</dbReference>
<dbReference type="PIRSF" id="PIRSF000429">
    <property type="entry name" value="Ac-CoA_Ac_transf"/>
    <property type="match status" value="1"/>
</dbReference>
<dbReference type="NCBIfam" id="NF004936">
    <property type="entry name" value="PRK06289.1"/>
    <property type="match status" value="1"/>
</dbReference>
<evidence type="ECO:0000259" key="2">
    <source>
        <dbReference type="Pfam" id="PF22691"/>
    </source>
</evidence>
<dbReference type="CDD" id="cd00829">
    <property type="entry name" value="SCP-x_thiolase"/>
    <property type="match status" value="1"/>
</dbReference>
<evidence type="ECO:0000259" key="1">
    <source>
        <dbReference type="Pfam" id="PF00108"/>
    </source>
</evidence>